<proteinExistence type="predicted"/>
<sequence length="392" mass="43955">MNLWFSMKVSVLKVTTVCSQKLLNARDLSPCTRNDVTTVCSQKLLNARDLSPCTRNDVTTVCSQKLLNARDLSTCDVIDLEREPAKEPVYTAVHKNKKDNRKTGNSDTLVPEPAYDEVYQPLNSNKNVDENHNFRHAKRFQNGNVDGSYVGLLCTGTLYFIPDSRNWNDASDYCTNVLTGTLLPYGSEFLDFTTSCSIQNTRIWLGKPWPEYLGCKEDKLALSIKSKIDNNQMVECLDFCRVYSLFGVQGKACKCFSSTTTFNSNTECSEVCPGNNAETCGGFRSMDTYRVVNSMSGGNCQSLHHNSSVYYTLQPDDCDSSLSFICKETEKTTESVTNDTSNDRCDVGNLATTPQNNKRITETEKKQNQSQSVRRKNTIIEITSEITNHIVD</sequence>
<dbReference type="AlphaFoldDB" id="A0A6J8B984"/>
<accession>A0A6J8B984</accession>
<protein>
    <recommendedName>
        <fullName evidence="1">WSC domain-containing protein</fullName>
    </recommendedName>
</protein>
<evidence type="ECO:0000313" key="2">
    <source>
        <dbReference type="EMBL" id="CAC5379514.1"/>
    </source>
</evidence>
<dbReference type="PROSITE" id="PS51212">
    <property type="entry name" value="WSC"/>
    <property type="match status" value="1"/>
</dbReference>
<keyword evidence="3" id="KW-1185">Reference proteome</keyword>
<organism evidence="2 3">
    <name type="scientific">Mytilus coruscus</name>
    <name type="common">Sea mussel</name>
    <dbReference type="NCBI Taxonomy" id="42192"/>
    <lineage>
        <taxon>Eukaryota</taxon>
        <taxon>Metazoa</taxon>
        <taxon>Spiralia</taxon>
        <taxon>Lophotrochozoa</taxon>
        <taxon>Mollusca</taxon>
        <taxon>Bivalvia</taxon>
        <taxon>Autobranchia</taxon>
        <taxon>Pteriomorphia</taxon>
        <taxon>Mytilida</taxon>
        <taxon>Mytiloidea</taxon>
        <taxon>Mytilidae</taxon>
        <taxon>Mytilinae</taxon>
        <taxon>Mytilus</taxon>
    </lineage>
</organism>
<reference evidence="2 3" key="1">
    <citation type="submission" date="2020-06" db="EMBL/GenBank/DDBJ databases">
        <authorList>
            <person name="Li R."/>
            <person name="Bekaert M."/>
        </authorList>
    </citation>
    <scope>NUCLEOTIDE SEQUENCE [LARGE SCALE GENOMIC DNA]</scope>
    <source>
        <strain evidence="3">wild</strain>
    </source>
</reference>
<dbReference type="SMART" id="SM00321">
    <property type="entry name" value="WSC"/>
    <property type="match status" value="1"/>
</dbReference>
<evidence type="ECO:0000259" key="1">
    <source>
        <dbReference type="PROSITE" id="PS51212"/>
    </source>
</evidence>
<dbReference type="Proteomes" id="UP000507470">
    <property type="component" value="Unassembled WGS sequence"/>
</dbReference>
<dbReference type="EMBL" id="CACVKT020002735">
    <property type="protein sequence ID" value="CAC5379514.1"/>
    <property type="molecule type" value="Genomic_DNA"/>
</dbReference>
<name>A0A6J8B984_MYTCO</name>
<dbReference type="Pfam" id="PF01822">
    <property type="entry name" value="WSC"/>
    <property type="match status" value="1"/>
</dbReference>
<gene>
    <name evidence="2" type="ORF">MCOR_15578</name>
</gene>
<dbReference type="InterPro" id="IPR002889">
    <property type="entry name" value="WSC_carb-bd"/>
</dbReference>
<feature type="domain" description="WSC" evidence="1">
    <location>
        <begin position="209"/>
        <end position="292"/>
    </location>
</feature>
<evidence type="ECO:0000313" key="3">
    <source>
        <dbReference type="Proteomes" id="UP000507470"/>
    </source>
</evidence>